<name>A0ABS4D765_9CHLR</name>
<evidence type="ECO:0000313" key="2">
    <source>
        <dbReference type="Proteomes" id="UP001193081"/>
    </source>
</evidence>
<sequence>MRKEPIDGWIKARRLGNDPTAVPWVIPHHDANSSRVPPHAAQHRMHLTPDLVPSIIYAPIVKEHLRSIDRKYYTLIRTIIQERLSYEPTEGNRNRKSLKRPAFETATWELRFGPDNMFRVFYEIQLATHEVHILAIVVKVRDTVFIGGEAIEL</sequence>
<dbReference type="Proteomes" id="UP001193081">
    <property type="component" value="Unassembled WGS sequence"/>
</dbReference>
<comment type="caution">
    <text evidence="1">The sequence shown here is derived from an EMBL/GenBank/DDBJ whole genome shotgun (WGS) entry which is preliminary data.</text>
</comment>
<dbReference type="EMBL" id="SIJK02000007">
    <property type="protein sequence ID" value="MBP1465277.1"/>
    <property type="molecule type" value="Genomic_DNA"/>
</dbReference>
<gene>
    <name evidence="1" type="ORF">EYB53_006115</name>
</gene>
<reference evidence="1 2" key="1">
    <citation type="submission" date="2021-03" db="EMBL/GenBank/DDBJ databases">
        <authorList>
            <person name="Grouzdev D.S."/>
        </authorList>
    </citation>
    <scope>NUCLEOTIDE SEQUENCE [LARGE SCALE GENOMIC DNA]</scope>
    <source>
        <strain evidence="1 2">M50-1</strain>
    </source>
</reference>
<proteinExistence type="predicted"/>
<organism evidence="1 2">
    <name type="scientific">Candidatus Chloroploca mongolica</name>
    <dbReference type="NCBI Taxonomy" id="2528176"/>
    <lineage>
        <taxon>Bacteria</taxon>
        <taxon>Bacillati</taxon>
        <taxon>Chloroflexota</taxon>
        <taxon>Chloroflexia</taxon>
        <taxon>Chloroflexales</taxon>
        <taxon>Chloroflexineae</taxon>
        <taxon>Oscillochloridaceae</taxon>
        <taxon>Candidatus Chloroploca</taxon>
    </lineage>
</organism>
<dbReference type="Gene3D" id="3.30.2310.20">
    <property type="entry name" value="RelE-like"/>
    <property type="match status" value="1"/>
</dbReference>
<dbReference type="SUPFAM" id="SSF143011">
    <property type="entry name" value="RelE-like"/>
    <property type="match status" value="1"/>
</dbReference>
<keyword evidence="2" id="KW-1185">Reference proteome</keyword>
<evidence type="ECO:0000313" key="1">
    <source>
        <dbReference type="EMBL" id="MBP1465277.1"/>
    </source>
</evidence>
<evidence type="ECO:0008006" key="3">
    <source>
        <dbReference type="Google" id="ProtNLM"/>
    </source>
</evidence>
<protein>
    <recommendedName>
        <fullName evidence="3">Addiction module toxin RelE</fullName>
    </recommendedName>
</protein>
<accession>A0ABS4D765</accession>
<dbReference type="RefSeq" id="WP_205712593.1">
    <property type="nucleotide sequence ID" value="NZ_SIJK02000007.1"/>
</dbReference>
<dbReference type="InterPro" id="IPR035093">
    <property type="entry name" value="RelE/ParE_toxin_dom_sf"/>
</dbReference>